<proteinExistence type="predicted"/>
<name>A0AAN9Y4M7_9HEMI</name>
<feature type="signal peptide" evidence="2">
    <location>
        <begin position="1"/>
        <end position="16"/>
    </location>
</feature>
<dbReference type="Proteomes" id="UP001367676">
    <property type="component" value="Unassembled WGS sequence"/>
</dbReference>
<keyword evidence="2" id="KW-0732">Signal</keyword>
<keyword evidence="1" id="KW-0812">Transmembrane</keyword>
<protein>
    <submittedName>
        <fullName evidence="3">Uncharacterized protein</fullName>
    </submittedName>
</protein>
<dbReference type="GO" id="GO:0016020">
    <property type="term" value="C:membrane"/>
    <property type="evidence" value="ECO:0007669"/>
    <property type="project" value="TreeGrafter"/>
</dbReference>
<dbReference type="EMBL" id="JBBCAQ010000022">
    <property type="protein sequence ID" value="KAK7591289.1"/>
    <property type="molecule type" value="Genomic_DNA"/>
</dbReference>
<dbReference type="InterPro" id="IPR012464">
    <property type="entry name" value="DUF1676"/>
</dbReference>
<feature type="transmembrane region" description="Helical" evidence="1">
    <location>
        <begin position="169"/>
        <end position="193"/>
    </location>
</feature>
<evidence type="ECO:0000313" key="4">
    <source>
        <dbReference type="Proteomes" id="UP001367676"/>
    </source>
</evidence>
<sequence>MFRALFLFALPCLITAAVISSSDTGNENFRTARKEEPSKWKVASKMVEDCMSQEYSEMANCFGVKAVAIIDRASRMQTISVLPGVTFVADSEELQRSGRALMTEEEIENSISSEPNEKGTKLMDMMFDSVTRFLQSHTLQFRVPKSTSSELQRALDEGRAKIKKKLLPFLGLLAVKIFALLPLLLGAVGFLALKALLVGKIALIIAGILALQKYSSGGGNFGGFGKLTDGFGASPSSYSPSLSSPGGGYYRRSIEDQAAAQHLAYSAQVPHESSSSS</sequence>
<dbReference type="PANTHER" id="PTHR21879">
    <property type="entry name" value="FI03362P-RELATED-RELATED"/>
    <property type="match status" value="1"/>
</dbReference>
<dbReference type="AlphaFoldDB" id="A0AAN9Y4M7"/>
<keyword evidence="4" id="KW-1185">Reference proteome</keyword>
<dbReference type="Pfam" id="PF07898">
    <property type="entry name" value="DUF1676"/>
    <property type="match status" value="1"/>
</dbReference>
<evidence type="ECO:0000313" key="3">
    <source>
        <dbReference type="EMBL" id="KAK7591289.1"/>
    </source>
</evidence>
<feature type="chain" id="PRO_5042946759" evidence="2">
    <location>
        <begin position="17"/>
        <end position="277"/>
    </location>
</feature>
<keyword evidence="1" id="KW-0472">Membrane</keyword>
<evidence type="ECO:0000256" key="1">
    <source>
        <dbReference type="SAM" id="Phobius"/>
    </source>
</evidence>
<accession>A0AAN9Y4M7</accession>
<reference evidence="3 4" key="1">
    <citation type="submission" date="2024-03" db="EMBL/GenBank/DDBJ databases">
        <title>Adaptation during the transition from Ophiocordyceps entomopathogen to insect associate is accompanied by gene loss and intensified selection.</title>
        <authorList>
            <person name="Ward C.M."/>
            <person name="Onetto C.A."/>
            <person name="Borneman A.R."/>
        </authorList>
    </citation>
    <scope>NUCLEOTIDE SEQUENCE [LARGE SCALE GENOMIC DNA]</scope>
    <source>
        <strain evidence="3">AWRI1</strain>
        <tissue evidence="3">Single Adult Female</tissue>
    </source>
</reference>
<evidence type="ECO:0000256" key="2">
    <source>
        <dbReference type="SAM" id="SignalP"/>
    </source>
</evidence>
<keyword evidence="1" id="KW-1133">Transmembrane helix</keyword>
<gene>
    <name evidence="3" type="ORF">V9T40_002902</name>
</gene>
<dbReference type="PANTHER" id="PTHR21879:SF17">
    <property type="entry name" value="LD24139P"/>
    <property type="match status" value="1"/>
</dbReference>
<organism evidence="3 4">
    <name type="scientific">Parthenolecanium corni</name>
    <dbReference type="NCBI Taxonomy" id="536013"/>
    <lineage>
        <taxon>Eukaryota</taxon>
        <taxon>Metazoa</taxon>
        <taxon>Ecdysozoa</taxon>
        <taxon>Arthropoda</taxon>
        <taxon>Hexapoda</taxon>
        <taxon>Insecta</taxon>
        <taxon>Pterygota</taxon>
        <taxon>Neoptera</taxon>
        <taxon>Paraneoptera</taxon>
        <taxon>Hemiptera</taxon>
        <taxon>Sternorrhyncha</taxon>
        <taxon>Coccoidea</taxon>
        <taxon>Coccidae</taxon>
        <taxon>Parthenolecanium</taxon>
    </lineage>
</organism>
<comment type="caution">
    <text evidence="3">The sequence shown here is derived from an EMBL/GenBank/DDBJ whole genome shotgun (WGS) entry which is preliminary data.</text>
</comment>